<protein>
    <recommendedName>
        <fullName evidence="9">Sodium/hydrogen exchanger</fullName>
    </recommendedName>
</protein>
<feature type="compositionally biased region" description="Basic and acidic residues" evidence="10">
    <location>
        <begin position="1323"/>
        <end position="1338"/>
    </location>
</feature>
<feature type="transmembrane region" description="Helical" evidence="11">
    <location>
        <begin position="578"/>
        <end position="596"/>
    </location>
</feature>
<keyword evidence="5" id="KW-0915">Sodium</keyword>
<keyword evidence="2 9" id="KW-0813">Transport</keyword>
<feature type="transmembrane region" description="Helical" evidence="11">
    <location>
        <begin position="608"/>
        <end position="627"/>
    </location>
</feature>
<gene>
    <name evidence="14" type="primary">LOC105231156</name>
</gene>
<name>A0ABM3K2K3_BACDO</name>
<evidence type="ECO:0000256" key="8">
    <source>
        <dbReference type="ARBA" id="ARBA00023201"/>
    </source>
</evidence>
<organism evidence="13 14">
    <name type="scientific">Bactrocera dorsalis</name>
    <name type="common">Oriental fruit fly</name>
    <name type="synonym">Dacus dorsalis</name>
    <dbReference type="NCBI Taxonomy" id="27457"/>
    <lineage>
        <taxon>Eukaryota</taxon>
        <taxon>Metazoa</taxon>
        <taxon>Ecdysozoa</taxon>
        <taxon>Arthropoda</taxon>
        <taxon>Hexapoda</taxon>
        <taxon>Insecta</taxon>
        <taxon>Pterygota</taxon>
        <taxon>Neoptera</taxon>
        <taxon>Endopterygota</taxon>
        <taxon>Diptera</taxon>
        <taxon>Brachycera</taxon>
        <taxon>Muscomorpha</taxon>
        <taxon>Tephritoidea</taxon>
        <taxon>Tephritidae</taxon>
        <taxon>Bactrocera</taxon>
        <taxon>Bactrocera</taxon>
    </lineage>
</organism>
<feature type="region of interest" description="Disordered" evidence="10">
    <location>
        <begin position="435"/>
        <end position="461"/>
    </location>
</feature>
<dbReference type="Proteomes" id="UP001652620">
    <property type="component" value="Chromosome 1"/>
</dbReference>
<reference evidence="14" key="2">
    <citation type="submission" date="2025-08" db="UniProtKB">
        <authorList>
            <consortium name="RefSeq"/>
        </authorList>
    </citation>
    <scope>IDENTIFICATION</scope>
    <source>
        <tissue evidence="14">Adult</tissue>
    </source>
</reference>
<dbReference type="NCBIfam" id="TIGR00840">
    <property type="entry name" value="b_cpa1"/>
    <property type="match status" value="1"/>
</dbReference>
<dbReference type="Gene3D" id="6.10.250.1040">
    <property type="match status" value="1"/>
</dbReference>
<keyword evidence="13" id="KW-1185">Reference proteome</keyword>
<feature type="region of interest" description="Disordered" evidence="10">
    <location>
        <begin position="1538"/>
        <end position="1557"/>
    </location>
</feature>
<feature type="transmembrane region" description="Helical" evidence="11">
    <location>
        <begin position="647"/>
        <end position="666"/>
    </location>
</feature>
<keyword evidence="9" id="KW-0050">Antiport</keyword>
<dbReference type="Pfam" id="PF00999">
    <property type="entry name" value="Na_H_Exchanger"/>
    <property type="match status" value="1"/>
</dbReference>
<evidence type="ECO:0000256" key="10">
    <source>
        <dbReference type="SAM" id="MobiDB-lite"/>
    </source>
</evidence>
<feature type="region of interest" description="Disordered" evidence="10">
    <location>
        <begin position="335"/>
        <end position="374"/>
    </location>
</feature>
<evidence type="ECO:0000256" key="1">
    <source>
        <dbReference type="ARBA" id="ARBA00004141"/>
    </source>
</evidence>
<reference evidence="13" key="1">
    <citation type="submission" date="2025-05" db="UniProtKB">
        <authorList>
            <consortium name="RefSeq"/>
        </authorList>
    </citation>
    <scope>NUCLEOTIDE SEQUENCE [LARGE SCALE GENOMIC DNA]</scope>
</reference>
<feature type="compositionally biased region" description="Low complexity" evidence="10">
    <location>
        <begin position="1648"/>
        <end position="1660"/>
    </location>
</feature>
<keyword evidence="4 11" id="KW-1133">Transmembrane helix</keyword>
<feature type="transmembrane region" description="Helical" evidence="11">
    <location>
        <begin position="716"/>
        <end position="740"/>
    </location>
</feature>
<evidence type="ECO:0000256" key="3">
    <source>
        <dbReference type="ARBA" id="ARBA00022692"/>
    </source>
</evidence>
<keyword evidence="3 9" id="KW-0812">Transmembrane</keyword>
<evidence type="ECO:0000256" key="4">
    <source>
        <dbReference type="ARBA" id="ARBA00022989"/>
    </source>
</evidence>
<feature type="region of interest" description="Disordered" evidence="10">
    <location>
        <begin position="123"/>
        <end position="142"/>
    </location>
</feature>
<dbReference type="GeneID" id="105231156"/>
<keyword evidence="6 9" id="KW-0406">Ion transport</keyword>
<dbReference type="PANTHER" id="PTHR10110:SF98">
    <property type="entry name" value="SODIUM_HYDROGEN EXCHANGER"/>
    <property type="match status" value="1"/>
</dbReference>
<dbReference type="RefSeq" id="XP_049315708.1">
    <property type="nucleotide sequence ID" value="XM_049459751.1"/>
</dbReference>
<evidence type="ECO:0000256" key="9">
    <source>
        <dbReference type="RuleBase" id="RU003722"/>
    </source>
</evidence>
<feature type="region of interest" description="Disordered" evidence="10">
    <location>
        <begin position="1277"/>
        <end position="1296"/>
    </location>
</feature>
<dbReference type="PRINTS" id="PR01084">
    <property type="entry name" value="NAHEXCHNGR"/>
</dbReference>
<feature type="compositionally biased region" description="Basic residues" evidence="10">
    <location>
        <begin position="1137"/>
        <end position="1147"/>
    </location>
</feature>
<feature type="region of interest" description="Disordered" evidence="10">
    <location>
        <begin position="262"/>
        <end position="285"/>
    </location>
</feature>
<comment type="similarity">
    <text evidence="9">Belongs to the monovalent cation:proton antiporter 1 (CPA1) transporter (TC 2.A.36) family.</text>
</comment>
<feature type="compositionally biased region" description="Basic and acidic residues" evidence="10">
    <location>
        <begin position="335"/>
        <end position="357"/>
    </location>
</feature>
<feature type="region of interest" description="Disordered" evidence="10">
    <location>
        <begin position="1133"/>
        <end position="1157"/>
    </location>
</feature>
<evidence type="ECO:0000313" key="14">
    <source>
        <dbReference type="RefSeq" id="XP_049315708.1"/>
    </source>
</evidence>
<feature type="transmembrane region" description="Helical" evidence="11">
    <location>
        <begin position="521"/>
        <end position="539"/>
    </location>
</feature>
<feature type="transmembrane region" description="Helical" evidence="11">
    <location>
        <begin position="868"/>
        <end position="889"/>
    </location>
</feature>
<feature type="transmembrane region" description="Helical" evidence="11">
    <location>
        <begin position="901"/>
        <end position="924"/>
    </location>
</feature>
<feature type="region of interest" description="Disordered" evidence="10">
    <location>
        <begin position="1323"/>
        <end position="1348"/>
    </location>
</feature>
<feature type="region of interest" description="Disordered" evidence="10">
    <location>
        <begin position="1405"/>
        <end position="1430"/>
    </location>
</feature>
<feature type="domain" description="Cation/H+ exchanger transmembrane" evidence="12">
    <location>
        <begin position="527"/>
        <end position="925"/>
    </location>
</feature>
<comment type="subcellular location">
    <subcellularLocation>
        <location evidence="1">Membrane</location>
        <topology evidence="1">Multi-pass membrane protein</topology>
    </subcellularLocation>
</comment>
<dbReference type="InterPro" id="IPR018422">
    <property type="entry name" value="Cation/H_exchanger_CPA1"/>
</dbReference>
<feature type="transmembrane region" description="Helical" evidence="11">
    <location>
        <begin position="551"/>
        <end position="572"/>
    </location>
</feature>
<evidence type="ECO:0000256" key="2">
    <source>
        <dbReference type="ARBA" id="ARBA00022448"/>
    </source>
</evidence>
<proteinExistence type="inferred from homology"/>
<feature type="transmembrane region" description="Helical" evidence="11">
    <location>
        <begin position="833"/>
        <end position="856"/>
    </location>
</feature>
<evidence type="ECO:0000256" key="6">
    <source>
        <dbReference type="ARBA" id="ARBA00023065"/>
    </source>
</evidence>
<accession>A0ABM3K2K3</accession>
<sequence>MLINASSNEAAARFSNANVTNKLILNNICTTAKNSARSRRLHNTSVSELYRMANKIKETATVGCHVYDSVGALAQRLSSTQNTCWCHLRKDQVKCVNCQRAAAAAATTTTMATMTTMTTKVAAGSNESATAESDIEDDDCSDSNCDSDSDTAEIGNVTVNEGGDARSCIDCKTVTENAFVDNEVTTVLNGAKFSQIMNIFQSNINNAASDSNKCKEAFANAYVNKNNGKTVYNKDKRNSNSDTIVFSERSPKLATINLSQNSSSSSNLIESSSEETKSNVHGTKRNSTLTDEAIRSNEFCAQSDIFASARAQLLTFWLAFVAFCDAVTIKHDDPRLKDARRRQEQQKSSKEQQKKSTESQTLPGNENDTTKEKPTRHLKLLTNRKLIFLFVVCVFFSCLNRIEGRPNSLPQQNVITDGSPVTLPTPAAVIAATTSKAARQDESGATTARLSGGAGDSDGNKIALQTNAIAPEPTPSDKPKEVDTHRPPIMISAHDDDDPYAHRPERYPLSQVDFDRVKTPFIIGIWILSASIAKIGFHMTPKLHLIFPESCLLIVVGVIIGFVLYFCTDVAVSPLTPNTFFFYMLPPIILDAGYFMPNRLFFDNLGTILLMAGIGTVFNTATIGLSLWGCGLTGMFGPEVPRFLDTFLFAALISAVDPVAVLAVFEEIHVNEVLYIVVFGESLLNDAVTVVMYHMMEVYNEIGISNIIAQDIASGVGSFFVVAIGGTVIGIIWGFLTGLVTRFTDHVRVIEPIFIFVMAYLAYLNAEIFHMSGILAITFCGITMKNYVEANISQKSHTTIKYALKMLSSSSETIIFMFLGVATVNNNHVWNTAFVLLTITFCSVYRVFGVVILSALANRFRLHKLSRVDQFVMSYGGLRGAVAFALVLLVDERIVKQKDMYVTTTIAVIYFTVFLQGITIKPLVKMLNVKRASKRKPTMNERIHERFMDHLMAGIEDIIGKTGNYNVRDKFKRFDNRFIRPLVIRDLKGAEPKIIETYSKLTMRDAMEVMRRNPSTIGQITATESMSALFRNYTSNCIGGRWAPPTIYTTCPSLTNLDNSCSRNLDMHELDYNPSKKDLTDAKIHHLLAEELKPYRRASMQMHRRLSYSRHAVDDRDLSTQVNYKMQMNFRRMFNDRKHHKRSKRGTSKQPDGVKQNHVSFHDFQQNGTTKQFTHGTNKTKHQFRKILIRKHNHNSLNKYRRLEIDYINDVLNESGEDNLGKLNEVTVVSGEDWDDGLTFTAKSSPDSDRANNNSLIAHIQNLPGFDASKARIVQHYSTSKSENGSPEKLLTPDVGPTAAESILPWRRDRSYQCIVAENPIPEEDHNISRDSDGERRVATPTATESQLPWKRQGDELSDAVQQNEFPAWASNKEYLAYNSPSATFLGGINKPKQPKSVIGLFRRESCGSRGGSSLGDPTDGAGSARGSDPTLANALISGLPLMPLIQPPHANPRLDKRSQSISVATSGGHGGIGINIGDLAHSGPFPVTASHRRNVRRGSMLELSGDTIPEETYQHGHSKSLCEPTGEDWENTALATRERTISGSSNSTGREPLLPKLTPRAQIRRMGGSSGGVGGAISTLGGLRNQVTTALLSTSNSEYDDDEDEDIDLYDDESIVVTTLTSGSGGSGSGALNRSGSSGSGGGNGSSGASSSSNNTTTTIRLTRNNDESII</sequence>
<feature type="compositionally biased region" description="Acidic residues" evidence="10">
    <location>
        <begin position="133"/>
        <end position="142"/>
    </location>
</feature>
<evidence type="ECO:0000256" key="11">
    <source>
        <dbReference type="SAM" id="Phobius"/>
    </source>
</evidence>
<evidence type="ECO:0000256" key="7">
    <source>
        <dbReference type="ARBA" id="ARBA00023136"/>
    </source>
</evidence>
<keyword evidence="8 9" id="KW-0739">Sodium transport</keyword>
<dbReference type="PANTHER" id="PTHR10110">
    <property type="entry name" value="SODIUM/HYDROGEN EXCHANGER"/>
    <property type="match status" value="1"/>
</dbReference>
<dbReference type="InterPro" id="IPR006153">
    <property type="entry name" value="Cation/H_exchanger_TM"/>
</dbReference>
<evidence type="ECO:0000256" key="5">
    <source>
        <dbReference type="ARBA" id="ARBA00023053"/>
    </source>
</evidence>
<evidence type="ECO:0000259" key="12">
    <source>
        <dbReference type="Pfam" id="PF00999"/>
    </source>
</evidence>
<feature type="region of interest" description="Disordered" evidence="10">
    <location>
        <begin position="1621"/>
        <end position="1672"/>
    </location>
</feature>
<evidence type="ECO:0000313" key="13">
    <source>
        <dbReference type="Proteomes" id="UP001652620"/>
    </source>
</evidence>
<feature type="compositionally biased region" description="Low complexity" evidence="10">
    <location>
        <begin position="262"/>
        <end position="271"/>
    </location>
</feature>
<dbReference type="Gene3D" id="6.10.140.1330">
    <property type="match status" value="1"/>
</dbReference>
<keyword evidence="7 11" id="KW-0472">Membrane</keyword>
<dbReference type="InterPro" id="IPR004709">
    <property type="entry name" value="NaH_exchanger"/>
</dbReference>